<evidence type="ECO:0000256" key="2">
    <source>
        <dbReference type="SAM" id="SignalP"/>
    </source>
</evidence>
<evidence type="ECO:0000256" key="1">
    <source>
        <dbReference type="SAM" id="MobiDB-lite"/>
    </source>
</evidence>
<name>A0A1E3ACN5_9FIRM</name>
<proteinExistence type="predicted"/>
<dbReference type="PATRIC" id="fig|1432052.4.peg.2535"/>
<sequence>MKKKIGKIVALFMAAGLLVNSFFWSAANEGDNGALDTVQEIQENKETLHSHEWGNETVNTPATCNTDGSATVTCSSCGATEDRTISATGEHNFGDWTLVTAATADTPGEEKRVCNDCGTEETREIPVSDNTDNKLENQLTDNSDGKDNVLSGETENNNSDHDHVWVPVEGTEGRTEPTCGVSGKQLYTCSTEGCTETKEEEIPATGKHTVETWTVDKASTETEAGSEYGTCTVCGETVTRTIPPLNHEHKYSEKGTVDKAATETEDGKVRYYCTSDDCDSYIEGTSHYYRENGNGEYVCVTCGEMETPDARMTGRIRKMVFLNAANAILLKIPIQN</sequence>
<evidence type="ECO:0000313" key="3">
    <source>
        <dbReference type="EMBL" id="ODM06379.1"/>
    </source>
</evidence>
<dbReference type="RefSeq" id="WP_069152341.1">
    <property type="nucleotide sequence ID" value="NZ_MCGH01000002.1"/>
</dbReference>
<evidence type="ECO:0008006" key="5">
    <source>
        <dbReference type="Google" id="ProtNLM"/>
    </source>
</evidence>
<feature type="compositionally biased region" description="Basic and acidic residues" evidence="1">
    <location>
        <begin position="109"/>
        <end position="135"/>
    </location>
</feature>
<feature type="signal peptide" evidence="2">
    <location>
        <begin position="1"/>
        <end position="26"/>
    </location>
</feature>
<reference evidence="3 4" key="1">
    <citation type="submission" date="2016-07" db="EMBL/GenBank/DDBJ databases">
        <title>Characterization of isolates of Eisenbergiella tayi derived from blood cultures, using whole genome sequencing.</title>
        <authorList>
            <person name="Burdz T."/>
            <person name="Wiebe D."/>
            <person name="Huynh C."/>
            <person name="Bernard K."/>
        </authorList>
    </citation>
    <scope>NUCLEOTIDE SEQUENCE [LARGE SCALE GENOMIC DNA]</scope>
    <source>
        <strain evidence="3 4">NML 110608</strain>
    </source>
</reference>
<feature type="chain" id="PRO_5009122822" description="Ig-like domain-containing protein" evidence="2">
    <location>
        <begin position="27"/>
        <end position="336"/>
    </location>
</feature>
<accession>A0A1E3ACN5</accession>
<comment type="caution">
    <text evidence="3">The sequence shown here is derived from an EMBL/GenBank/DDBJ whole genome shotgun (WGS) entry which is preliminary data.</text>
</comment>
<feature type="region of interest" description="Disordered" evidence="1">
    <location>
        <begin position="109"/>
        <end position="163"/>
    </location>
</feature>
<organism evidence="3 4">
    <name type="scientific">Eisenbergiella tayi</name>
    <dbReference type="NCBI Taxonomy" id="1432052"/>
    <lineage>
        <taxon>Bacteria</taxon>
        <taxon>Bacillati</taxon>
        <taxon>Bacillota</taxon>
        <taxon>Clostridia</taxon>
        <taxon>Lachnospirales</taxon>
        <taxon>Lachnospiraceae</taxon>
        <taxon>Eisenbergiella</taxon>
    </lineage>
</organism>
<dbReference type="AlphaFoldDB" id="A0A1E3ACN5"/>
<keyword evidence="2" id="KW-0732">Signal</keyword>
<gene>
    <name evidence="3" type="ORF">BEI61_02269</name>
</gene>
<evidence type="ECO:0000313" key="4">
    <source>
        <dbReference type="Proteomes" id="UP000094067"/>
    </source>
</evidence>
<dbReference type="EMBL" id="MCGH01000002">
    <property type="protein sequence ID" value="ODM06379.1"/>
    <property type="molecule type" value="Genomic_DNA"/>
</dbReference>
<protein>
    <recommendedName>
        <fullName evidence="5">Ig-like domain-containing protein</fullName>
    </recommendedName>
</protein>
<dbReference type="Proteomes" id="UP000094067">
    <property type="component" value="Unassembled WGS sequence"/>
</dbReference>